<evidence type="ECO:0008006" key="3">
    <source>
        <dbReference type="Google" id="ProtNLM"/>
    </source>
</evidence>
<evidence type="ECO:0000313" key="1">
    <source>
        <dbReference type="EMBL" id="OAD69183.1"/>
    </source>
</evidence>
<dbReference type="VEuPathDB" id="FungiDB:PHYBLDRAFT_66848"/>
<dbReference type="SUPFAM" id="SSF50370">
    <property type="entry name" value="Ricin B-like lectins"/>
    <property type="match status" value="1"/>
</dbReference>
<protein>
    <recommendedName>
        <fullName evidence="3">Carbohydrate-binding module family 13 protein</fullName>
    </recommendedName>
</protein>
<organism evidence="1 2">
    <name type="scientific">Phycomyces blakesleeanus (strain ATCC 8743b / DSM 1359 / FGSC 10004 / NBRC 33097 / NRRL 1555)</name>
    <dbReference type="NCBI Taxonomy" id="763407"/>
    <lineage>
        <taxon>Eukaryota</taxon>
        <taxon>Fungi</taxon>
        <taxon>Fungi incertae sedis</taxon>
        <taxon>Mucoromycota</taxon>
        <taxon>Mucoromycotina</taxon>
        <taxon>Mucoromycetes</taxon>
        <taxon>Mucorales</taxon>
        <taxon>Phycomycetaceae</taxon>
        <taxon>Phycomyces</taxon>
    </lineage>
</organism>
<dbReference type="InterPro" id="IPR035992">
    <property type="entry name" value="Ricin_B-like_lectins"/>
</dbReference>
<dbReference type="Proteomes" id="UP000077315">
    <property type="component" value="Unassembled WGS sequence"/>
</dbReference>
<name>A0A162TRG6_PHYB8</name>
<gene>
    <name evidence="1" type="ORF">PHYBLDRAFT_66848</name>
</gene>
<dbReference type="OrthoDB" id="2263926at2759"/>
<sequence>MAGFPHGWFFITSTNGHVLTITPISFQRLTTNKVSQASRIELRPNVEGDHQLWSHDDGYLVNKLSGCVLAIKNQPSKGQCLTSVMREPLENAEHQRWEFNTNCLTLISNHDWSLSDQPVPRCVASEDGVDWVCCPKSCSD</sequence>
<proteinExistence type="predicted"/>
<dbReference type="STRING" id="763407.A0A162TRG6"/>
<dbReference type="RefSeq" id="XP_018287223.1">
    <property type="nucleotide sequence ID" value="XM_018441695.1"/>
</dbReference>
<dbReference type="InParanoid" id="A0A162TRG6"/>
<keyword evidence="2" id="KW-1185">Reference proteome</keyword>
<dbReference type="AlphaFoldDB" id="A0A162TRG6"/>
<accession>A0A162TRG6</accession>
<dbReference type="GeneID" id="29002601"/>
<dbReference type="Gene3D" id="2.80.10.50">
    <property type="match status" value="1"/>
</dbReference>
<reference evidence="2" key="1">
    <citation type="submission" date="2015-06" db="EMBL/GenBank/DDBJ databases">
        <title>Expansion of signal transduction pathways in fungi by whole-genome duplication.</title>
        <authorList>
            <consortium name="DOE Joint Genome Institute"/>
            <person name="Corrochano L.M."/>
            <person name="Kuo A."/>
            <person name="Marcet-Houben M."/>
            <person name="Polaino S."/>
            <person name="Salamov A."/>
            <person name="Villalobos J.M."/>
            <person name="Alvarez M.I."/>
            <person name="Avalos J."/>
            <person name="Benito E.P."/>
            <person name="Benoit I."/>
            <person name="Burger G."/>
            <person name="Camino L.P."/>
            <person name="Canovas D."/>
            <person name="Cerda-Olmedo E."/>
            <person name="Cheng J.-F."/>
            <person name="Dominguez A."/>
            <person name="Elias M."/>
            <person name="Eslava A.P."/>
            <person name="Glaser F."/>
            <person name="Grimwood J."/>
            <person name="Gutierrez G."/>
            <person name="Heitman J."/>
            <person name="Henrissat B."/>
            <person name="Iturriaga E.A."/>
            <person name="Lang B.F."/>
            <person name="Lavin J.L."/>
            <person name="Lee S."/>
            <person name="Li W."/>
            <person name="Lindquist E."/>
            <person name="Lopez-Garcia S."/>
            <person name="Luque E.M."/>
            <person name="Marcos A.T."/>
            <person name="Martin J."/>
            <person name="McCluskey K."/>
            <person name="Medina H.R."/>
            <person name="Miralles-Duran A."/>
            <person name="Miyazaki A."/>
            <person name="Munoz-Torres E."/>
            <person name="Oguiza J.A."/>
            <person name="Ohm R."/>
            <person name="Olmedo M."/>
            <person name="Orejas M."/>
            <person name="Ortiz-Castellanos L."/>
            <person name="Pisabarro A.G."/>
            <person name="Rodriguez-Romero J."/>
            <person name="Ruiz-Herrera J."/>
            <person name="Ruiz-Vazquez R."/>
            <person name="Sanz C."/>
            <person name="Schackwitz W."/>
            <person name="Schmutz J."/>
            <person name="Shahriari M."/>
            <person name="Shelest E."/>
            <person name="Silva-Franco F."/>
            <person name="Soanes D."/>
            <person name="Syed K."/>
            <person name="Tagua V.G."/>
            <person name="Talbot N.J."/>
            <person name="Thon M."/>
            <person name="De vries R.P."/>
            <person name="Wiebenga A."/>
            <person name="Yadav J.S."/>
            <person name="Braun E.L."/>
            <person name="Baker S."/>
            <person name="Garre V."/>
            <person name="Horwitz B."/>
            <person name="Torres-Martinez S."/>
            <person name="Idnurm A."/>
            <person name="Herrera-Estrella A."/>
            <person name="Gabaldon T."/>
            <person name="Grigoriev I.V."/>
        </authorList>
    </citation>
    <scope>NUCLEOTIDE SEQUENCE [LARGE SCALE GENOMIC DNA]</scope>
    <source>
        <strain evidence="2">NRRL 1555(-)</strain>
    </source>
</reference>
<evidence type="ECO:0000313" key="2">
    <source>
        <dbReference type="Proteomes" id="UP000077315"/>
    </source>
</evidence>
<dbReference type="EMBL" id="KV440992">
    <property type="protein sequence ID" value="OAD69183.1"/>
    <property type="molecule type" value="Genomic_DNA"/>
</dbReference>